<feature type="compositionally biased region" description="Low complexity" evidence="1">
    <location>
        <begin position="361"/>
        <end position="373"/>
    </location>
</feature>
<feature type="region of interest" description="Disordered" evidence="1">
    <location>
        <begin position="158"/>
        <end position="227"/>
    </location>
</feature>
<reference evidence="2 3" key="1">
    <citation type="journal article" date="2017" name="Int. J. Parasitol.">
        <title>The genome of the protozoan parasite Cystoisospora suis and a reverse vaccinology approach to identify vaccine candidates.</title>
        <authorList>
            <person name="Palmieri N."/>
            <person name="Shrestha A."/>
            <person name="Ruttkowski B."/>
            <person name="Beck T."/>
            <person name="Vogl C."/>
            <person name="Tomley F."/>
            <person name="Blake D.P."/>
            <person name="Joachim A."/>
        </authorList>
    </citation>
    <scope>NUCLEOTIDE SEQUENCE [LARGE SCALE GENOMIC DNA]</scope>
    <source>
        <strain evidence="2 3">Wien I</strain>
    </source>
</reference>
<feature type="compositionally biased region" description="Acidic residues" evidence="1">
    <location>
        <begin position="94"/>
        <end position="103"/>
    </location>
</feature>
<name>A0A2C6KHG3_9APIC</name>
<dbReference type="OrthoDB" id="331944at2759"/>
<feature type="compositionally biased region" description="Basic and acidic residues" evidence="1">
    <location>
        <begin position="335"/>
        <end position="360"/>
    </location>
</feature>
<keyword evidence="3" id="KW-1185">Reference proteome</keyword>
<feature type="compositionally biased region" description="Basic and acidic residues" evidence="1">
    <location>
        <begin position="74"/>
        <end position="83"/>
    </location>
</feature>
<dbReference type="EMBL" id="MIGC01007205">
    <property type="protein sequence ID" value="PHJ15833.1"/>
    <property type="molecule type" value="Genomic_DNA"/>
</dbReference>
<evidence type="ECO:0000313" key="2">
    <source>
        <dbReference type="EMBL" id="PHJ15833.1"/>
    </source>
</evidence>
<accession>A0A2C6KHG3</accession>
<dbReference type="Proteomes" id="UP000221165">
    <property type="component" value="Unassembled WGS sequence"/>
</dbReference>
<feature type="region of interest" description="Disordered" evidence="1">
    <location>
        <begin position="55"/>
        <end position="104"/>
    </location>
</feature>
<dbReference type="VEuPathDB" id="ToxoDB:CSUI_010355"/>
<gene>
    <name evidence="2" type="ORF">CSUI_010355</name>
</gene>
<protein>
    <submittedName>
        <fullName evidence="2">Tubulin-binding cofactor c</fullName>
    </submittedName>
</protein>
<feature type="compositionally biased region" description="Polar residues" evidence="1">
    <location>
        <begin position="288"/>
        <end position="302"/>
    </location>
</feature>
<feature type="region of interest" description="Disordered" evidence="1">
    <location>
        <begin position="255"/>
        <end position="381"/>
    </location>
</feature>
<organism evidence="2 3">
    <name type="scientific">Cystoisospora suis</name>
    <dbReference type="NCBI Taxonomy" id="483139"/>
    <lineage>
        <taxon>Eukaryota</taxon>
        <taxon>Sar</taxon>
        <taxon>Alveolata</taxon>
        <taxon>Apicomplexa</taxon>
        <taxon>Conoidasida</taxon>
        <taxon>Coccidia</taxon>
        <taxon>Eucoccidiorida</taxon>
        <taxon>Eimeriorina</taxon>
        <taxon>Sarcocystidae</taxon>
        <taxon>Cystoisospora</taxon>
    </lineage>
</organism>
<feature type="compositionally biased region" description="Basic and acidic residues" evidence="1">
    <location>
        <begin position="58"/>
        <end position="67"/>
    </location>
</feature>
<evidence type="ECO:0000256" key="1">
    <source>
        <dbReference type="SAM" id="MobiDB-lite"/>
    </source>
</evidence>
<dbReference type="GeneID" id="94433670"/>
<dbReference type="RefSeq" id="XP_067917565.1">
    <property type="nucleotide sequence ID" value="XM_068070459.1"/>
</dbReference>
<comment type="caution">
    <text evidence="2">The sequence shown here is derived from an EMBL/GenBank/DDBJ whole genome shotgun (WGS) entry which is preliminary data.</text>
</comment>
<proteinExistence type="predicted"/>
<feature type="non-terminal residue" evidence="2">
    <location>
        <position position="406"/>
    </location>
</feature>
<dbReference type="AlphaFoldDB" id="A0A2C6KHG3"/>
<sequence length="406" mass="43132">MEVHAPASLVQVSNTLDGQLYLCCGSPPLLCGDTRGIVLAPLDCPLPLTAVKKKKKLRDNADRKRTDSGQGGRPFDKDERNEDFSSSCSRLNEAEDDEEEEEQYTIFGRPLSEASTSFAFPLCGGGCGMTPSTASSSSSSLSSLEDCSVEKMREKMMLSTLPKSSRQRERSSETNSHTAGSFLSSSGGHSRGSSHGGGGITEGKNPRLSSSTSTAGGEGGKAGGLPSIPMSSHIYQILNPKHFNITSVPPVISRRGMSPYRRSPAVSRSVSTAAVTPPPPPSSSSSSGRISQLSPENISPSLLPSDRRNLQTGDASSSSSSLLPASCIQIQEGEEEKREEKQRREEKGRSGTYGDEERKLLSSSSYSPSSLPLVGGESGDSLLALPEDFLDALIEKQHEISSLQEV</sequence>
<evidence type="ECO:0000313" key="3">
    <source>
        <dbReference type="Proteomes" id="UP000221165"/>
    </source>
</evidence>
<feature type="compositionally biased region" description="Low complexity" evidence="1">
    <location>
        <begin position="180"/>
        <end position="193"/>
    </location>
</feature>